<dbReference type="AlphaFoldDB" id="A0A815L4K5"/>
<feature type="transmembrane region" description="Helical" evidence="1">
    <location>
        <begin position="146"/>
        <end position="166"/>
    </location>
</feature>
<keyword evidence="1" id="KW-0812">Transmembrane</keyword>
<evidence type="ECO:0000256" key="1">
    <source>
        <dbReference type="SAM" id="Phobius"/>
    </source>
</evidence>
<sequence>MSWSSFKTFLTEDGSNKNGSLVVTIIVLSYFFALFPLLIFGINEIRQAKTCVKRRCRVISMGVDGPLQNRFWRPVWKITTLDEENVGITGMDQTVVSQVLYSSKSWAQRVAKKKKINQMYSCYRHRDYPADGSWGYQWHKPTKLNAYIMLVTVLVLCVLGSTLFLLRQYYLPREQNEREILESTKPFTTQLYLVIE</sequence>
<organism evidence="2 3">
    <name type="scientific">Adineta steineri</name>
    <dbReference type="NCBI Taxonomy" id="433720"/>
    <lineage>
        <taxon>Eukaryota</taxon>
        <taxon>Metazoa</taxon>
        <taxon>Spiralia</taxon>
        <taxon>Gnathifera</taxon>
        <taxon>Rotifera</taxon>
        <taxon>Eurotatoria</taxon>
        <taxon>Bdelloidea</taxon>
        <taxon>Adinetida</taxon>
        <taxon>Adinetidae</taxon>
        <taxon>Adineta</taxon>
    </lineage>
</organism>
<proteinExistence type="predicted"/>
<keyword evidence="1" id="KW-0472">Membrane</keyword>
<name>A0A815L4K5_9BILA</name>
<feature type="transmembrane region" description="Helical" evidence="1">
    <location>
        <begin position="20"/>
        <end position="40"/>
    </location>
</feature>
<evidence type="ECO:0000313" key="3">
    <source>
        <dbReference type="Proteomes" id="UP000663891"/>
    </source>
</evidence>
<reference evidence="2" key="1">
    <citation type="submission" date="2021-02" db="EMBL/GenBank/DDBJ databases">
        <authorList>
            <person name="Nowell W R."/>
        </authorList>
    </citation>
    <scope>NUCLEOTIDE SEQUENCE</scope>
</reference>
<dbReference type="EMBL" id="CAJNON010000902">
    <property type="protein sequence ID" value="CAF1401329.1"/>
    <property type="molecule type" value="Genomic_DNA"/>
</dbReference>
<protein>
    <submittedName>
        <fullName evidence="2">Uncharacterized protein</fullName>
    </submittedName>
</protein>
<gene>
    <name evidence="2" type="ORF">VCS650_LOCUS36507</name>
</gene>
<keyword evidence="1" id="KW-1133">Transmembrane helix</keyword>
<comment type="caution">
    <text evidence="2">The sequence shown here is derived from an EMBL/GenBank/DDBJ whole genome shotgun (WGS) entry which is preliminary data.</text>
</comment>
<dbReference type="Proteomes" id="UP000663891">
    <property type="component" value="Unassembled WGS sequence"/>
</dbReference>
<evidence type="ECO:0000313" key="2">
    <source>
        <dbReference type="EMBL" id="CAF1401329.1"/>
    </source>
</evidence>
<dbReference type="OrthoDB" id="10166871at2759"/>
<accession>A0A815L4K5</accession>